<accession>A0A6A2Z813</accession>
<sequence length="184" mass="21437">MNTTKGALRALTYLASLHTPVVHSIHRHHQQHRQHLLFCPILYPDSPKSTPEQPTWDVQHRKRIERELFKKDLQDRYFKVEDEEEERRRRVLAKALLEAALEGPDEDAEQDKEVNEETRNLSPLGLLAPLMPGSRPLLILWLGLRLLLCHGKQTQLLMKCWGHDQRGYPNFSLTSVFTSLITHL</sequence>
<protein>
    <submittedName>
        <fullName evidence="1">Uncharacterized protein</fullName>
    </submittedName>
</protein>
<gene>
    <name evidence="1" type="ORF">F3Y22_tig00111005pilonHSYRG00182</name>
</gene>
<dbReference type="Proteomes" id="UP000436088">
    <property type="component" value="Unassembled WGS sequence"/>
</dbReference>
<evidence type="ECO:0000313" key="2">
    <source>
        <dbReference type="Proteomes" id="UP000436088"/>
    </source>
</evidence>
<comment type="caution">
    <text evidence="1">The sequence shown here is derived from an EMBL/GenBank/DDBJ whole genome shotgun (WGS) entry which is preliminary data.</text>
</comment>
<evidence type="ECO:0000313" key="1">
    <source>
        <dbReference type="EMBL" id="KAE8688028.1"/>
    </source>
</evidence>
<proteinExistence type="predicted"/>
<organism evidence="1 2">
    <name type="scientific">Hibiscus syriacus</name>
    <name type="common">Rose of Sharon</name>
    <dbReference type="NCBI Taxonomy" id="106335"/>
    <lineage>
        <taxon>Eukaryota</taxon>
        <taxon>Viridiplantae</taxon>
        <taxon>Streptophyta</taxon>
        <taxon>Embryophyta</taxon>
        <taxon>Tracheophyta</taxon>
        <taxon>Spermatophyta</taxon>
        <taxon>Magnoliopsida</taxon>
        <taxon>eudicotyledons</taxon>
        <taxon>Gunneridae</taxon>
        <taxon>Pentapetalae</taxon>
        <taxon>rosids</taxon>
        <taxon>malvids</taxon>
        <taxon>Malvales</taxon>
        <taxon>Malvaceae</taxon>
        <taxon>Malvoideae</taxon>
        <taxon>Hibiscus</taxon>
    </lineage>
</organism>
<reference evidence="1" key="1">
    <citation type="submission" date="2019-09" db="EMBL/GenBank/DDBJ databases">
        <title>Draft genome information of white flower Hibiscus syriacus.</title>
        <authorList>
            <person name="Kim Y.-M."/>
        </authorList>
    </citation>
    <scope>NUCLEOTIDE SEQUENCE [LARGE SCALE GENOMIC DNA]</scope>
    <source>
        <strain evidence="1">YM2019G1</strain>
    </source>
</reference>
<dbReference type="AlphaFoldDB" id="A0A6A2Z813"/>
<dbReference type="EMBL" id="VEPZ02001198">
    <property type="protein sequence ID" value="KAE8688028.1"/>
    <property type="molecule type" value="Genomic_DNA"/>
</dbReference>
<name>A0A6A2Z813_HIBSY</name>
<keyword evidence="2" id="KW-1185">Reference proteome</keyword>